<dbReference type="InParanoid" id="A0A067MYU8"/>
<dbReference type="Proteomes" id="UP000027195">
    <property type="component" value="Unassembled WGS sequence"/>
</dbReference>
<gene>
    <name evidence="2" type="ORF">BOTBODRAFT_26801</name>
</gene>
<dbReference type="OrthoDB" id="185373at2759"/>
<evidence type="ECO:0000313" key="3">
    <source>
        <dbReference type="Proteomes" id="UP000027195"/>
    </source>
</evidence>
<reference evidence="3" key="1">
    <citation type="journal article" date="2014" name="Proc. Natl. Acad. Sci. U.S.A.">
        <title>Extensive sampling of basidiomycete genomes demonstrates inadequacy of the white-rot/brown-rot paradigm for wood decay fungi.</title>
        <authorList>
            <person name="Riley R."/>
            <person name="Salamov A.A."/>
            <person name="Brown D.W."/>
            <person name="Nagy L.G."/>
            <person name="Floudas D."/>
            <person name="Held B.W."/>
            <person name="Levasseur A."/>
            <person name="Lombard V."/>
            <person name="Morin E."/>
            <person name="Otillar R."/>
            <person name="Lindquist E.A."/>
            <person name="Sun H."/>
            <person name="LaButti K.M."/>
            <person name="Schmutz J."/>
            <person name="Jabbour D."/>
            <person name="Luo H."/>
            <person name="Baker S.E."/>
            <person name="Pisabarro A.G."/>
            <person name="Walton J.D."/>
            <person name="Blanchette R.A."/>
            <person name="Henrissat B."/>
            <person name="Martin F."/>
            <person name="Cullen D."/>
            <person name="Hibbett D.S."/>
            <person name="Grigoriev I.V."/>
        </authorList>
    </citation>
    <scope>NUCLEOTIDE SEQUENCE [LARGE SCALE GENOMIC DNA]</scope>
    <source>
        <strain evidence="3">FD-172 SS1</strain>
    </source>
</reference>
<dbReference type="STRING" id="930990.A0A067MYU8"/>
<feature type="region of interest" description="Disordered" evidence="1">
    <location>
        <begin position="596"/>
        <end position="633"/>
    </location>
</feature>
<evidence type="ECO:0000313" key="2">
    <source>
        <dbReference type="EMBL" id="KDQ20784.1"/>
    </source>
</evidence>
<sequence length="913" mass="100541">MSLRLLPTFSAPARRIPSVCHARVAATGAFQAGFHRPLDISGSSPKRLSSNSSVPDTSDVNLRPSFGTARWLHTGLEYRARELPVTQPDCTIDPLSCIDVEILVALLAELPKGSVERLPPNPIDVIDAFLSVHIRAPSRIPLHAHAYVASIAAKKNLIRVFNASLNHAVQIAHKYEDELMASPQDSTDMSIQMEHGAFLQHIILFASQNHSLVSSEDFLRLFRCPLVCNESTLSALNPIVVSRAIGAFLSLPDPIAPHTPLIRKILPALLHTFPDPGAESSTHTAPYKGTWVLFNLITRFIKESEYGFALEVFSTLAKANWIPEDVIRRTSHSSAPPGESNPVRSDDGGSAESSKRSSFETIVLETLVRCCIKWGWWKRAVELTISLLDTAAWTAKKGQLVHDLIQALNCELTPLAAEHCAALICATIRGDSQSAGTIVLPNHALWQFYDTCASLSLPGPMSRVYQHLRCIESGEEDVLRDASLEIYQLKAPLHPPPKNAALEFLLKHYVVTIKDSRKARKLAQFALAYQRSTHIPILTTPHIPGYLSVLARGRLYSEVKEYWDSFRNLKGGEMIGGNARVVSRLVSTFVRLSNAEKDGRRKSSRSGVVGQGSEAELGPHPSSARPSHPSVSSTEAIDRLAAQVFESTAEPQDPHYQFASAILDDFTQMKQPLASAAHHDLTTIAACSFSLGRFDVAFTTLNQILSRREIPDAHDINVLLLGLAKHNPARAAKFLEMHMQDGKGTYEEYAIGWTSIVQTAIAQGDWHTADRLLGVKTRYGPLVKHMTSQGLGTILLGILDAAQSPQQRREAVDKALWLLRKVSQRDPRSMPDPRIGFRCVAAALGAGLAQDALSFWRILMKGKIPAGDRSHLTLRKGLARLVIKTRPRNQARVICAELELVAIWDKVYRSDSD</sequence>
<organism evidence="2 3">
    <name type="scientific">Botryobasidium botryosum (strain FD-172 SS1)</name>
    <dbReference type="NCBI Taxonomy" id="930990"/>
    <lineage>
        <taxon>Eukaryota</taxon>
        <taxon>Fungi</taxon>
        <taxon>Dikarya</taxon>
        <taxon>Basidiomycota</taxon>
        <taxon>Agaricomycotina</taxon>
        <taxon>Agaricomycetes</taxon>
        <taxon>Cantharellales</taxon>
        <taxon>Botryobasidiaceae</taxon>
        <taxon>Botryobasidium</taxon>
    </lineage>
</organism>
<name>A0A067MYU8_BOTB1</name>
<evidence type="ECO:0000256" key="1">
    <source>
        <dbReference type="SAM" id="MobiDB-lite"/>
    </source>
</evidence>
<keyword evidence="3" id="KW-1185">Reference proteome</keyword>
<dbReference type="EMBL" id="KL198017">
    <property type="protein sequence ID" value="KDQ20784.1"/>
    <property type="molecule type" value="Genomic_DNA"/>
</dbReference>
<dbReference type="HOGENOM" id="CLU_014400_0_0_1"/>
<feature type="compositionally biased region" description="Low complexity" evidence="1">
    <location>
        <begin position="619"/>
        <end position="633"/>
    </location>
</feature>
<accession>A0A067MYU8</accession>
<proteinExistence type="predicted"/>
<dbReference type="AlphaFoldDB" id="A0A067MYU8"/>
<feature type="region of interest" description="Disordered" evidence="1">
    <location>
        <begin position="330"/>
        <end position="354"/>
    </location>
</feature>
<protein>
    <submittedName>
        <fullName evidence="2">Uncharacterized protein</fullName>
    </submittedName>
</protein>